<dbReference type="InterPro" id="IPR017900">
    <property type="entry name" value="4Fe4S_Fe_S_CS"/>
</dbReference>
<dbReference type="InterPro" id="IPR051684">
    <property type="entry name" value="Electron_Trans/Redox"/>
</dbReference>
<sequence>MEEQDKEIFRDSIGTIDKEGKRAWVFPKKPSGRFYRYRKYVSYVLLIFLLVSPWVKINGNQFLLFNILDRKFNIFGLPFWPQDFYLFVISMIIGVVFLALFTVVFGRIFCGWICPQTIFMEMVFRRIEYWIEGDRGSQMRLDKQAWDKEKIRKKTLKWSLFFLISFSVANTFLAYLIGSDVLLTYIKEGPINHWGTFIALFIFTCIFYFIFTWFREQVCIIACPYGRLQGVLLDNRSIIVAYDYVRGESDNGRKKFRKNEDRQALGHGDCIDCMQCVHVCPTGIDIRNGTQLECVNCTACIDACDEVMDKVGFKRGLIRFASEENIAKKAPFKFDLRMKGYTAVLTILIGILIGMLFIRTDVQADILRLPGQLYQHEENGVISNVYTYKIINKTTRDFENVTVKVVGSLDAEVVIVGKNSIFVPKQGLAEGTLFLKIKESSLEEEKSKILLDVYSNSNKIGSTKTIFLGPRTFR</sequence>
<name>A0A0B7HXH3_9FLAO</name>
<dbReference type="AlphaFoldDB" id="A0A0B7HXH3"/>
<keyword evidence="7" id="KW-0812">Transmembrane</keyword>
<keyword evidence="6" id="KW-0411">Iron-sulfur</keyword>
<proteinExistence type="predicted"/>
<dbReference type="Pfam" id="PF13746">
    <property type="entry name" value="Fer4_18"/>
    <property type="match status" value="1"/>
</dbReference>
<keyword evidence="2" id="KW-0004">4Fe-4S</keyword>
<dbReference type="RefSeq" id="WP_042342989.1">
    <property type="nucleotide sequence ID" value="NZ_CDOI01000001.1"/>
</dbReference>
<dbReference type="GO" id="GO:0005886">
    <property type="term" value="C:plasma membrane"/>
    <property type="evidence" value="ECO:0007669"/>
    <property type="project" value="TreeGrafter"/>
</dbReference>
<dbReference type="SUPFAM" id="SSF54862">
    <property type="entry name" value="4Fe-4S ferredoxins"/>
    <property type="match status" value="1"/>
</dbReference>
<evidence type="ECO:0000256" key="3">
    <source>
        <dbReference type="ARBA" id="ARBA00022723"/>
    </source>
</evidence>
<evidence type="ECO:0000256" key="6">
    <source>
        <dbReference type="ARBA" id="ARBA00023014"/>
    </source>
</evidence>
<keyword evidence="5" id="KW-0408">Iron</keyword>
<dbReference type="PANTHER" id="PTHR30176:SF3">
    <property type="entry name" value="FERREDOXIN-TYPE PROTEIN NAPH"/>
    <property type="match status" value="1"/>
</dbReference>
<dbReference type="EMBL" id="CDOI01000001">
    <property type="protein sequence ID" value="CEN43284.1"/>
    <property type="molecule type" value="Genomic_DNA"/>
</dbReference>
<dbReference type="InterPro" id="IPR032879">
    <property type="entry name" value="FixG_C"/>
</dbReference>
<feature type="transmembrane region" description="Helical" evidence="7">
    <location>
        <begin position="158"/>
        <end position="177"/>
    </location>
</feature>
<evidence type="ECO:0000256" key="1">
    <source>
        <dbReference type="ARBA" id="ARBA00022448"/>
    </source>
</evidence>
<evidence type="ECO:0000256" key="4">
    <source>
        <dbReference type="ARBA" id="ARBA00022982"/>
    </source>
</evidence>
<dbReference type="PROSITE" id="PS51379">
    <property type="entry name" value="4FE4S_FER_2"/>
    <property type="match status" value="1"/>
</dbReference>
<evidence type="ECO:0000256" key="2">
    <source>
        <dbReference type="ARBA" id="ARBA00022485"/>
    </source>
</evidence>
<evidence type="ECO:0000256" key="7">
    <source>
        <dbReference type="SAM" id="Phobius"/>
    </source>
</evidence>
<dbReference type="InterPro" id="IPR009051">
    <property type="entry name" value="Helical_ferredxn"/>
</dbReference>
<evidence type="ECO:0000313" key="9">
    <source>
        <dbReference type="EMBL" id="CEN43284.1"/>
    </source>
</evidence>
<gene>
    <name evidence="9" type="ORF">CCAND38_10146</name>
</gene>
<dbReference type="PROSITE" id="PS00198">
    <property type="entry name" value="4FE4S_FER_1"/>
    <property type="match status" value="1"/>
</dbReference>
<protein>
    <submittedName>
        <fullName evidence="9">Protein rdxB</fullName>
    </submittedName>
</protein>
<feature type="transmembrane region" description="Helical" evidence="7">
    <location>
        <begin position="197"/>
        <end position="214"/>
    </location>
</feature>
<dbReference type="Gene3D" id="2.60.40.10">
    <property type="entry name" value="Immunoglobulins"/>
    <property type="match status" value="1"/>
</dbReference>
<keyword evidence="10" id="KW-1185">Reference proteome</keyword>
<evidence type="ECO:0000256" key="5">
    <source>
        <dbReference type="ARBA" id="ARBA00023004"/>
    </source>
</evidence>
<keyword evidence="7" id="KW-0472">Membrane</keyword>
<evidence type="ECO:0000259" key="8">
    <source>
        <dbReference type="PROSITE" id="PS51379"/>
    </source>
</evidence>
<dbReference type="PANTHER" id="PTHR30176">
    <property type="entry name" value="FERREDOXIN-TYPE PROTEIN NAPH"/>
    <property type="match status" value="1"/>
</dbReference>
<organism evidence="9 10">
    <name type="scientific">Capnocytophaga canis</name>
    <dbReference type="NCBI Taxonomy" id="1848903"/>
    <lineage>
        <taxon>Bacteria</taxon>
        <taxon>Pseudomonadati</taxon>
        <taxon>Bacteroidota</taxon>
        <taxon>Flavobacteriia</taxon>
        <taxon>Flavobacteriales</taxon>
        <taxon>Flavobacteriaceae</taxon>
        <taxon>Capnocytophaga</taxon>
    </lineage>
</organism>
<dbReference type="GO" id="GO:0051539">
    <property type="term" value="F:4 iron, 4 sulfur cluster binding"/>
    <property type="evidence" value="ECO:0007669"/>
    <property type="project" value="UniProtKB-KW"/>
</dbReference>
<feature type="domain" description="4Fe-4S ferredoxin-type" evidence="8">
    <location>
        <begin position="261"/>
        <end position="289"/>
    </location>
</feature>
<feature type="transmembrane region" description="Helical" evidence="7">
    <location>
        <begin position="40"/>
        <end position="57"/>
    </location>
</feature>
<dbReference type="InterPro" id="IPR017896">
    <property type="entry name" value="4Fe4S_Fe-S-bd"/>
</dbReference>
<keyword evidence="7" id="KW-1133">Transmembrane helix</keyword>
<accession>A0A0B7HXH3</accession>
<feature type="transmembrane region" description="Helical" evidence="7">
    <location>
        <begin position="338"/>
        <end position="358"/>
    </location>
</feature>
<keyword evidence="3" id="KW-0479">Metal-binding</keyword>
<dbReference type="InterPro" id="IPR014116">
    <property type="entry name" value="Cyt_c_oxidase_cbb3_FixG"/>
</dbReference>
<keyword evidence="1" id="KW-0813">Transport</keyword>
<feature type="transmembrane region" description="Helical" evidence="7">
    <location>
        <begin position="84"/>
        <end position="110"/>
    </location>
</feature>
<dbReference type="InterPro" id="IPR013783">
    <property type="entry name" value="Ig-like_fold"/>
</dbReference>
<dbReference type="Proteomes" id="UP000045051">
    <property type="component" value="Unassembled WGS sequence"/>
</dbReference>
<dbReference type="Pfam" id="PF12801">
    <property type="entry name" value="Fer4_5"/>
    <property type="match status" value="1"/>
</dbReference>
<reference evidence="9 10" key="1">
    <citation type="submission" date="2015-01" db="EMBL/GenBank/DDBJ databases">
        <authorList>
            <person name="Xiang T."/>
            <person name="Song Y."/>
            <person name="Huang L."/>
            <person name="Wang B."/>
            <person name="Wu P."/>
        </authorList>
    </citation>
    <scope>NUCLEOTIDE SEQUENCE [LARGE SCALE GENOMIC DNA]</scope>
    <source>
        <strain evidence="9 10">CcD38</strain>
    </source>
</reference>
<dbReference type="GO" id="GO:0046872">
    <property type="term" value="F:metal ion binding"/>
    <property type="evidence" value="ECO:0007669"/>
    <property type="project" value="UniProtKB-KW"/>
</dbReference>
<dbReference type="NCBIfam" id="TIGR02745">
    <property type="entry name" value="ccoG_rdxA_fixG"/>
    <property type="match status" value="1"/>
</dbReference>
<evidence type="ECO:0000313" key="10">
    <source>
        <dbReference type="Proteomes" id="UP000045051"/>
    </source>
</evidence>
<keyword evidence="4" id="KW-0249">Electron transport</keyword>
<dbReference type="Pfam" id="PF11614">
    <property type="entry name" value="FixG_C"/>
    <property type="match status" value="1"/>
</dbReference>
<dbReference type="Gene3D" id="1.10.1060.10">
    <property type="entry name" value="Alpha-helical ferredoxin"/>
    <property type="match status" value="1"/>
</dbReference>